<dbReference type="RefSeq" id="WP_013208330.1">
    <property type="nucleotide sequence ID" value="NC_014309.1"/>
</dbReference>
<evidence type="ECO:0000313" key="4">
    <source>
        <dbReference type="EMBL" id="CBJ53828.1"/>
    </source>
</evidence>
<keyword evidence="4" id="KW-0614">Plasmid</keyword>
<keyword evidence="2" id="KW-0732">Signal</keyword>
<dbReference type="AlphaFoldDB" id="D8P4J2"/>
<dbReference type="EMBL" id="FP885907">
    <property type="protein sequence ID" value="CBJ53828.1"/>
    <property type="molecule type" value="Genomic_DNA"/>
</dbReference>
<sequence>MRPPPGLTGALALSALLVAGCAVGPDFVAPKAPAVQAYLRGGNPEQTAVGDGVAQRFAAGPDVPANWWRMFGSPPLDRAMDAALAANPTLQAAQANLRAAQASLRAGAGVFYPQVAASAEGARQAVVPARLGQAGAPSLFNLWTLNASVSYVLDLFGGNRRAVESLAAQAEAQRYTVAAAYLTLTGNLVNTAIARAGYDAQIDVTHTLVALVREQVDITHSQVEAGIVPHATELSVVAQLAALEASLPPLEQKRDQAEHLEATLMGQYPAQAEPVALALASLRLPADLPRLVPSALVRQRPDVLTAQARLHVASAEVGVATAAMLPSITLTAAYGRESNQVARLFGGQAGTWSVGANLLAPVFQGGSLYYRREAATAALQAAVADYRQVVLSAFEQVADALRALEHDAAQVDAQARAQEAARIALEELQADYRAGTASYLQVLSADTQYQQAALGYLQARTQRLQDTVALFLALGGGWRNEGERAGAAPPAMGETPGNGRPHGARESLADARVTTRVREPAVHRPD</sequence>
<name>D8P4J2_RALSL</name>
<comment type="subcellular location">
    <subcellularLocation>
        <location evidence="2">Cell membrane</location>
        <topology evidence="2">Lipid-anchor</topology>
    </subcellularLocation>
</comment>
<keyword evidence="2 4" id="KW-0449">Lipoprotein</keyword>
<keyword evidence="2" id="KW-0812">Transmembrane</keyword>
<dbReference type="PROSITE" id="PS51257">
    <property type="entry name" value="PROKAR_LIPOPROTEIN"/>
    <property type="match status" value="1"/>
</dbReference>
<dbReference type="GO" id="GO:0015562">
    <property type="term" value="F:efflux transmembrane transporter activity"/>
    <property type="evidence" value="ECO:0007669"/>
    <property type="project" value="InterPro"/>
</dbReference>
<comment type="similarity">
    <text evidence="1 2">Belongs to the outer membrane factor (OMF) (TC 1.B.17) family.</text>
</comment>
<feature type="region of interest" description="Disordered" evidence="3">
    <location>
        <begin position="483"/>
        <end position="526"/>
    </location>
</feature>
<geneLocation type="plasmid" evidence="4">
    <name>RCFBPv3_mp</name>
</geneLocation>
<evidence type="ECO:0000256" key="2">
    <source>
        <dbReference type="RuleBase" id="RU362097"/>
    </source>
</evidence>
<proteinExistence type="inferred from homology"/>
<keyword evidence="2" id="KW-1134">Transmembrane beta strand</keyword>
<dbReference type="PATRIC" id="fig|859656.5.peg.4217"/>
<accession>D8P4J2</accession>
<feature type="signal peptide" evidence="2">
    <location>
        <begin position="1"/>
        <end position="24"/>
    </location>
</feature>
<feature type="chain" id="PRO_5001438083" evidence="2">
    <location>
        <begin position="25"/>
        <end position="526"/>
    </location>
</feature>
<organism evidence="4">
    <name type="scientific">Ralstonia solanacearum CFBP2957</name>
    <dbReference type="NCBI Taxonomy" id="859656"/>
    <lineage>
        <taxon>Bacteria</taxon>
        <taxon>Pseudomonadati</taxon>
        <taxon>Pseudomonadota</taxon>
        <taxon>Betaproteobacteria</taxon>
        <taxon>Burkholderiales</taxon>
        <taxon>Burkholderiaceae</taxon>
        <taxon>Ralstonia</taxon>
        <taxon>Ralstonia solanacearum species complex</taxon>
    </lineage>
</organism>
<dbReference type="InterPro" id="IPR003423">
    <property type="entry name" value="OMP_efflux"/>
</dbReference>
<dbReference type="SUPFAM" id="SSF56954">
    <property type="entry name" value="Outer membrane efflux proteins (OEP)"/>
    <property type="match status" value="1"/>
</dbReference>
<evidence type="ECO:0000256" key="1">
    <source>
        <dbReference type="ARBA" id="ARBA00007613"/>
    </source>
</evidence>
<dbReference type="InterPro" id="IPR010131">
    <property type="entry name" value="MdtP/NodT-like"/>
</dbReference>
<dbReference type="PANTHER" id="PTHR30203">
    <property type="entry name" value="OUTER MEMBRANE CATION EFFLUX PROTEIN"/>
    <property type="match status" value="1"/>
</dbReference>
<dbReference type="PANTHER" id="PTHR30203:SF33">
    <property type="entry name" value="BLR4455 PROTEIN"/>
    <property type="match status" value="1"/>
</dbReference>
<dbReference type="GO" id="GO:0005886">
    <property type="term" value="C:plasma membrane"/>
    <property type="evidence" value="ECO:0007669"/>
    <property type="project" value="UniProtKB-SubCell"/>
</dbReference>
<keyword evidence="2" id="KW-0564">Palmitate</keyword>
<keyword evidence="2" id="KW-0472">Membrane</keyword>
<dbReference type="NCBIfam" id="TIGR01845">
    <property type="entry name" value="outer_NodT"/>
    <property type="match status" value="1"/>
</dbReference>
<evidence type="ECO:0000256" key="3">
    <source>
        <dbReference type="SAM" id="MobiDB-lite"/>
    </source>
</evidence>
<reference evidence="4" key="2">
    <citation type="submission" date="2010-02" db="EMBL/GenBank/DDBJ databases">
        <authorList>
            <person name="Genoscope - CEA"/>
        </authorList>
    </citation>
    <scope>NUCLEOTIDE SEQUENCE</scope>
    <source>
        <strain evidence="4">CFBP2957</strain>
        <plasmid evidence="4">RCFBPv3_mp</plasmid>
    </source>
</reference>
<protein>
    <submittedName>
        <fullName evidence="4">RND efflux system, outer membrane lipoprotein, NodT</fullName>
    </submittedName>
</protein>
<dbReference type="Pfam" id="PF02321">
    <property type="entry name" value="OEP"/>
    <property type="match status" value="2"/>
</dbReference>
<gene>
    <name evidence="4" type="ORF">RCFBP_mp20402</name>
</gene>
<dbReference type="Gene3D" id="1.20.1600.10">
    <property type="entry name" value="Outer membrane efflux proteins (OEP)"/>
    <property type="match status" value="1"/>
</dbReference>
<dbReference type="Gene3D" id="2.20.200.10">
    <property type="entry name" value="Outer membrane efflux proteins (OEP)"/>
    <property type="match status" value="1"/>
</dbReference>
<feature type="compositionally biased region" description="Basic and acidic residues" evidence="3">
    <location>
        <begin position="516"/>
        <end position="526"/>
    </location>
</feature>
<reference evidence="4" key="1">
    <citation type="journal article" date="2010" name="BMC Genomics">
        <title>Genomes of three tomato pathogens within the Ralstonia solanacearum species complex reveal significant evolutionary divergence.</title>
        <authorList>
            <person name="Remenant B."/>
            <person name="Coupat-Goutaland B."/>
            <person name="Guidot A."/>
            <person name="Cellier G."/>
            <person name="Wicker E."/>
            <person name="Allen C."/>
            <person name="Fegan M."/>
            <person name="Pruvost O."/>
            <person name="Elbaz M."/>
            <person name="Calteau A."/>
            <person name="Salvignol G."/>
            <person name="Mornico D."/>
            <person name="Mangenot S."/>
            <person name="Barbe V."/>
            <person name="Medigue C."/>
            <person name="Prior P."/>
        </authorList>
    </citation>
    <scope>NUCLEOTIDE SEQUENCE [LARGE SCALE GENOMIC DNA]</scope>
    <source>
        <strain evidence="4">CFBP2957</strain>
        <plasmid evidence="4">RCFBPv3_mp</plasmid>
    </source>
</reference>